<gene>
    <name evidence="1" type="ORF">LTS18_007476</name>
</gene>
<feature type="non-terminal residue" evidence="1">
    <location>
        <position position="142"/>
    </location>
</feature>
<accession>A0ACC3DAG3</accession>
<organism evidence="1 2">
    <name type="scientific">Coniosporium uncinatum</name>
    <dbReference type="NCBI Taxonomy" id="93489"/>
    <lineage>
        <taxon>Eukaryota</taxon>
        <taxon>Fungi</taxon>
        <taxon>Dikarya</taxon>
        <taxon>Ascomycota</taxon>
        <taxon>Pezizomycotina</taxon>
        <taxon>Dothideomycetes</taxon>
        <taxon>Dothideomycetes incertae sedis</taxon>
        <taxon>Coniosporium</taxon>
    </lineage>
</organism>
<protein>
    <submittedName>
        <fullName evidence="1">Uncharacterized protein</fullName>
    </submittedName>
</protein>
<proteinExistence type="predicted"/>
<feature type="non-terminal residue" evidence="1">
    <location>
        <position position="1"/>
    </location>
</feature>
<comment type="caution">
    <text evidence="1">The sequence shown here is derived from an EMBL/GenBank/DDBJ whole genome shotgun (WGS) entry which is preliminary data.</text>
</comment>
<dbReference type="Proteomes" id="UP001186974">
    <property type="component" value="Unassembled WGS sequence"/>
</dbReference>
<evidence type="ECO:0000313" key="1">
    <source>
        <dbReference type="EMBL" id="KAK3064406.1"/>
    </source>
</evidence>
<keyword evidence="2" id="KW-1185">Reference proteome</keyword>
<name>A0ACC3DAG3_9PEZI</name>
<reference evidence="1" key="1">
    <citation type="submission" date="2024-09" db="EMBL/GenBank/DDBJ databases">
        <title>Black Yeasts Isolated from many extreme environments.</title>
        <authorList>
            <person name="Coleine C."/>
            <person name="Stajich J.E."/>
            <person name="Selbmann L."/>
        </authorList>
    </citation>
    <scope>NUCLEOTIDE SEQUENCE</scope>
    <source>
        <strain evidence="1">CCFEE 5737</strain>
    </source>
</reference>
<dbReference type="EMBL" id="JAWDJW010006522">
    <property type="protein sequence ID" value="KAK3064406.1"/>
    <property type="molecule type" value="Genomic_DNA"/>
</dbReference>
<evidence type="ECO:0000313" key="2">
    <source>
        <dbReference type="Proteomes" id="UP001186974"/>
    </source>
</evidence>
<sequence>PCNSSRHHRSYCFLQARHAPLRSRAQHLHQYRKRFIRSESDHEPPTAGASAFEDLHHHRPSPPQFQQFQDRQHHRTPHRPRRLDPDTVCPRLWTGYDTLPSLWRFLLSSLHLLILLLLLRTISILFRHRRRDYGIANTDAGL</sequence>